<feature type="compositionally biased region" description="Basic residues" evidence="1">
    <location>
        <begin position="102"/>
        <end position="111"/>
    </location>
</feature>
<evidence type="ECO:0000313" key="3">
    <source>
        <dbReference type="Proteomes" id="UP000597762"/>
    </source>
</evidence>
<feature type="region of interest" description="Disordered" evidence="1">
    <location>
        <begin position="81"/>
        <end position="111"/>
    </location>
</feature>
<name>A0A812DKT8_ACAPH</name>
<organism evidence="2 3">
    <name type="scientific">Acanthosepion pharaonis</name>
    <name type="common">Pharaoh cuttlefish</name>
    <name type="synonym">Sepia pharaonis</name>
    <dbReference type="NCBI Taxonomy" id="158019"/>
    <lineage>
        <taxon>Eukaryota</taxon>
        <taxon>Metazoa</taxon>
        <taxon>Spiralia</taxon>
        <taxon>Lophotrochozoa</taxon>
        <taxon>Mollusca</taxon>
        <taxon>Cephalopoda</taxon>
        <taxon>Coleoidea</taxon>
        <taxon>Decapodiformes</taxon>
        <taxon>Sepiida</taxon>
        <taxon>Sepiina</taxon>
        <taxon>Sepiidae</taxon>
        <taxon>Acanthosepion</taxon>
    </lineage>
</organism>
<comment type="caution">
    <text evidence="2">The sequence shown here is derived from an EMBL/GenBank/DDBJ whole genome shotgun (WGS) entry which is preliminary data.</text>
</comment>
<dbReference type="EMBL" id="CAHIKZ030003603">
    <property type="protein sequence ID" value="CAE1302107.1"/>
    <property type="molecule type" value="Genomic_DNA"/>
</dbReference>
<dbReference type="Proteomes" id="UP000597762">
    <property type="component" value="Unassembled WGS sequence"/>
</dbReference>
<dbReference type="AlphaFoldDB" id="A0A812DKT8"/>
<gene>
    <name evidence="2" type="ORF">SPHA_54795</name>
</gene>
<keyword evidence="3" id="KW-1185">Reference proteome</keyword>
<feature type="region of interest" description="Disordered" evidence="1">
    <location>
        <begin position="1"/>
        <end position="20"/>
    </location>
</feature>
<proteinExistence type="predicted"/>
<reference evidence="2" key="1">
    <citation type="submission" date="2021-01" db="EMBL/GenBank/DDBJ databases">
        <authorList>
            <person name="Li R."/>
            <person name="Bekaert M."/>
        </authorList>
    </citation>
    <scope>NUCLEOTIDE SEQUENCE</scope>
    <source>
        <strain evidence="2">Farmed</strain>
    </source>
</reference>
<evidence type="ECO:0000256" key="1">
    <source>
        <dbReference type="SAM" id="MobiDB-lite"/>
    </source>
</evidence>
<sequence length="189" mass="20511">MRRMAPPQSGHTHGASCTTSVRGKWSGSGCRYGLAVSRLGGHRHRRRGGFGFTLFRAESGVGQPDASISPTNGRRPCAAAARSASATAPARRRQQRAWPSGRRYRQAARRHRATRPLIPEPPCRYTRKPQETALFYRAKVGCEDRIGCRQSTPSSSIDNCAGVSTATPSAVAGAVNRPRSRRLAWSTSP</sequence>
<evidence type="ECO:0000313" key="2">
    <source>
        <dbReference type="EMBL" id="CAE1302107.1"/>
    </source>
</evidence>
<accession>A0A812DKT8</accession>
<feature type="compositionally biased region" description="Polar residues" evidence="1">
    <location>
        <begin position="9"/>
        <end position="20"/>
    </location>
</feature>
<protein>
    <submittedName>
        <fullName evidence="2">Uncharacterized protein</fullName>
    </submittedName>
</protein>